<evidence type="ECO:0000313" key="3">
    <source>
        <dbReference type="Proteomes" id="UP000675163"/>
    </source>
</evidence>
<dbReference type="PANTHER" id="PTHR13847">
    <property type="entry name" value="SARCOSINE DEHYDROGENASE-RELATED"/>
    <property type="match status" value="1"/>
</dbReference>
<dbReference type="GO" id="GO:0005737">
    <property type="term" value="C:cytoplasm"/>
    <property type="evidence" value="ECO:0007669"/>
    <property type="project" value="TreeGrafter"/>
</dbReference>
<feature type="domain" description="FAD dependent oxidoreductase" evidence="1">
    <location>
        <begin position="34"/>
        <end position="397"/>
    </location>
</feature>
<accession>A0A940T3P5</accession>
<keyword evidence="3" id="KW-1185">Reference proteome</keyword>
<proteinExistence type="predicted"/>
<dbReference type="Gene3D" id="3.50.50.60">
    <property type="entry name" value="FAD/NAD(P)-binding domain"/>
    <property type="match status" value="1"/>
</dbReference>
<dbReference type="EMBL" id="JAFIDA010000001">
    <property type="protein sequence ID" value="MBP1326028.1"/>
    <property type="molecule type" value="Genomic_DNA"/>
</dbReference>
<dbReference type="SUPFAM" id="SSF51905">
    <property type="entry name" value="FAD/NAD(P)-binding domain"/>
    <property type="match status" value="1"/>
</dbReference>
<dbReference type="Gene3D" id="3.30.9.10">
    <property type="entry name" value="D-Amino Acid Oxidase, subunit A, domain 2"/>
    <property type="match status" value="1"/>
</dbReference>
<dbReference type="AlphaFoldDB" id="A0A940T3P5"/>
<gene>
    <name evidence="2" type="ORF">JOF28_001260</name>
</gene>
<evidence type="ECO:0000313" key="2">
    <source>
        <dbReference type="EMBL" id="MBP1326028.1"/>
    </source>
</evidence>
<dbReference type="RefSeq" id="WP_209705004.1">
    <property type="nucleotide sequence ID" value="NZ_JAFIDA010000001.1"/>
</dbReference>
<dbReference type="InterPro" id="IPR006076">
    <property type="entry name" value="FAD-dep_OxRdtase"/>
</dbReference>
<dbReference type="Pfam" id="PF01266">
    <property type="entry name" value="DAO"/>
    <property type="match status" value="1"/>
</dbReference>
<dbReference type="PANTHER" id="PTHR13847:SF285">
    <property type="entry name" value="FAD DEPENDENT OXIDOREDUCTASE DOMAIN-CONTAINING PROTEIN"/>
    <property type="match status" value="1"/>
</dbReference>
<name>A0A940T3P5_9MICO</name>
<sequence length="462" mass="49837">MTKKSYARQATSLWLDTLPSLDYRAPLDGNVTCDVAIIGAGLTGLWTAYYLSEFDPSLDIAVIERETAGFGPSGRNGGWLTSGMAGTPGAFGIRPHSPEHRAAEAATREAVDEVGRVVAAEGIDCDYLKAGMLAIANTAPQEKRLRANLANDRKLGLGDDDVRQLSVDEVATYARIPDMRIGSLNRAAARVNPAKLTRGLADVCERRGVTIYEGTEALEYGPRKVRCASGTVTAKHVIRATESYTVQMKKESRRFLPLYSLMIATEPLPQTVWDEIGWSDGLLIQDTRHLFFYAQRTADGRIAIGGRGAPYDFGSPISRASEENEQVKTRLIGALKKHFPAVGNAEITHHWGGSLGVPRDWTMSVTYDSATGVGSSGGYSGHGVAAANIGGKALAHLITEKDDAGLSQPWIGHKSRNWEPEPLRFIASRAIISILEKADNKEDATGKVAHSALLVSPFMPGH</sequence>
<organism evidence="2 3">
    <name type="scientific">Leucobacter exalbidus</name>
    <dbReference type="NCBI Taxonomy" id="662960"/>
    <lineage>
        <taxon>Bacteria</taxon>
        <taxon>Bacillati</taxon>
        <taxon>Actinomycetota</taxon>
        <taxon>Actinomycetes</taxon>
        <taxon>Micrococcales</taxon>
        <taxon>Microbacteriaceae</taxon>
        <taxon>Leucobacter</taxon>
    </lineage>
</organism>
<evidence type="ECO:0000259" key="1">
    <source>
        <dbReference type="Pfam" id="PF01266"/>
    </source>
</evidence>
<comment type="caution">
    <text evidence="2">The sequence shown here is derived from an EMBL/GenBank/DDBJ whole genome shotgun (WGS) entry which is preliminary data.</text>
</comment>
<dbReference type="Proteomes" id="UP000675163">
    <property type="component" value="Unassembled WGS sequence"/>
</dbReference>
<protein>
    <submittedName>
        <fullName evidence="2">Glycine/D-amino acid oxidase-like deaminating enzyme</fullName>
    </submittedName>
</protein>
<dbReference type="InterPro" id="IPR036188">
    <property type="entry name" value="FAD/NAD-bd_sf"/>
</dbReference>
<reference evidence="2" key="1">
    <citation type="submission" date="2021-02" db="EMBL/GenBank/DDBJ databases">
        <title>Sequencing the genomes of 1000 actinobacteria strains.</title>
        <authorList>
            <person name="Klenk H.-P."/>
        </authorList>
    </citation>
    <scope>NUCLEOTIDE SEQUENCE</scope>
    <source>
        <strain evidence="2">DSM 22850</strain>
    </source>
</reference>